<reference evidence="2" key="1">
    <citation type="journal article" date="2023" name="Mol. Phylogenet. Evol.">
        <title>Genome-scale phylogeny and comparative genomics of the fungal order Sordariales.</title>
        <authorList>
            <person name="Hensen N."/>
            <person name="Bonometti L."/>
            <person name="Westerberg I."/>
            <person name="Brannstrom I.O."/>
            <person name="Guillou S."/>
            <person name="Cros-Aarteil S."/>
            <person name="Calhoun S."/>
            <person name="Haridas S."/>
            <person name="Kuo A."/>
            <person name="Mondo S."/>
            <person name="Pangilinan J."/>
            <person name="Riley R."/>
            <person name="LaButti K."/>
            <person name="Andreopoulos B."/>
            <person name="Lipzen A."/>
            <person name="Chen C."/>
            <person name="Yan M."/>
            <person name="Daum C."/>
            <person name="Ng V."/>
            <person name="Clum A."/>
            <person name="Steindorff A."/>
            <person name="Ohm R.A."/>
            <person name="Martin F."/>
            <person name="Silar P."/>
            <person name="Natvig D.O."/>
            <person name="Lalanne C."/>
            <person name="Gautier V."/>
            <person name="Ament-Velasquez S.L."/>
            <person name="Kruys A."/>
            <person name="Hutchinson M.I."/>
            <person name="Powell A.J."/>
            <person name="Barry K."/>
            <person name="Miller A.N."/>
            <person name="Grigoriev I.V."/>
            <person name="Debuchy R."/>
            <person name="Gladieux P."/>
            <person name="Hiltunen Thoren M."/>
            <person name="Johannesson H."/>
        </authorList>
    </citation>
    <scope>NUCLEOTIDE SEQUENCE</scope>
    <source>
        <strain evidence="2">PSN324</strain>
    </source>
</reference>
<evidence type="ECO:0000256" key="1">
    <source>
        <dbReference type="SAM" id="SignalP"/>
    </source>
</evidence>
<feature type="chain" id="PRO_5043967593" evidence="1">
    <location>
        <begin position="25"/>
        <end position="214"/>
    </location>
</feature>
<evidence type="ECO:0000313" key="3">
    <source>
        <dbReference type="Proteomes" id="UP001321749"/>
    </source>
</evidence>
<comment type="caution">
    <text evidence="2">The sequence shown here is derived from an EMBL/GenBank/DDBJ whole genome shotgun (WGS) entry which is preliminary data.</text>
</comment>
<reference evidence="2" key="2">
    <citation type="submission" date="2023-06" db="EMBL/GenBank/DDBJ databases">
        <authorList>
            <consortium name="Lawrence Berkeley National Laboratory"/>
            <person name="Mondo S.J."/>
            <person name="Hensen N."/>
            <person name="Bonometti L."/>
            <person name="Westerberg I."/>
            <person name="Brannstrom I.O."/>
            <person name="Guillou S."/>
            <person name="Cros-Aarteil S."/>
            <person name="Calhoun S."/>
            <person name="Haridas S."/>
            <person name="Kuo A."/>
            <person name="Pangilinan J."/>
            <person name="Riley R."/>
            <person name="Labutti K."/>
            <person name="Andreopoulos B."/>
            <person name="Lipzen A."/>
            <person name="Chen C."/>
            <person name="Yanf M."/>
            <person name="Daum C."/>
            <person name="Ng V."/>
            <person name="Clum A."/>
            <person name="Steindorff A."/>
            <person name="Ohm R."/>
            <person name="Martin F."/>
            <person name="Silar P."/>
            <person name="Natvig D."/>
            <person name="Lalanne C."/>
            <person name="Gautier V."/>
            <person name="Ament-Velasquez S.L."/>
            <person name="Kruys A."/>
            <person name="Hutchinson M.I."/>
            <person name="Powell A.J."/>
            <person name="Barry K."/>
            <person name="Miller A.N."/>
            <person name="Grigoriev I.V."/>
            <person name="Debuchy R."/>
            <person name="Gladieux P."/>
            <person name="Thoren M.H."/>
            <person name="Johannesson H."/>
        </authorList>
    </citation>
    <scope>NUCLEOTIDE SEQUENCE</scope>
    <source>
        <strain evidence="2">PSN324</strain>
    </source>
</reference>
<proteinExistence type="predicted"/>
<keyword evidence="3" id="KW-1185">Reference proteome</keyword>
<name>A0AAV9I0Z2_9PEZI</name>
<keyword evidence="1" id="KW-0732">Signal</keyword>
<dbReference type="Proteomes" id="UP001321749">
    <property type="component" value="Unassembled WGS sequence"/>
</dbReference>
<dbReference type="AlphaFoldDB" id="A0AAV9I0Z2"/>
<evidence type="ECO:0000313" key="2">
    <source>
        <dbReference type="EMBL" id="KAK4466283.1"/>
    </source>
</evidence>
<feature type="signal peptide" evidence="1">
    <location>
        <begin position="1"/>
        <end position="24"/>
    </location>
</feature>
<organism evidence="2 3">
    <name type="scientific">Cladorrhinum samala</name>
    <dbReference type="NCBI Taxonomy" id="585594"/>
    <lineage>
        <taxon>Eukaryota</taxon>
        <taxon>Fungi</taxon>
        <taxon>Dikarya</taxon>
        <taxon>Ascomycota</taxon>
        <taxon>Pezizomycotina</taxon>
        <taxon>Sordariomycetes</taxon>
        <taxon>Sordariomycetidae</taxon>
        <taxon>Sordariales</taxon>
        <taxon>Podosporaceae</taxon>
        <taxon>Cladorrhinum</taxon>
    </lineage>
</organism>
<protein>
    <submittedName>
        <fullName evidence="2">Uncharacterized protein</fullName>
    </submittedName>
</protein>
<sequence>MAVLRTITTALAMGSLALFAPAAAAPTAAQQGTSSSQVTPEVIEKQAAYWSNKFILDPVTNATVLNPAYADDSVLAKRKSFNPPSGAECRVSAQHYYYPKLTCSSGHGCEDDSYETEELRIVNHQNTGTNYAVFNMEKDEEQYFQLDGHRGWFGAASWDIYKWYGLSWAYGRIEGRGDNRNMMGSDYCWYAEGKEWWGYWGEASCSMWCSEFNW</sequence>
<gene>
    <name evidence="2" type="ORF">QBC42DRAFT_343312</name>
</gene>
<dbReference type="EMBL" id="MU864933">
    <property type="protein sequence ID" value="KAK4466283.1"/>
    <property type="molecule type" value="Genomic_DNA"/>
</dbReference>
<accession>A0AAV9I0Z2</accession>